<dbReference type="Pfam" id="PF03725">
    <property type="entry name" value="RNase_PH_C"/>
    <property type="match status" value="1"/>
</dbReference>
<keyword evidence="9" id="KW-1185">Reference proteome</keyword>
<dbReference type="GO" id="GO:0071051">
    <property type="term" value="P:poly(A)-dependent snoRNA 3'-end processing"/>
    <property type="evidence" value="ECO:0007669"/>
    <property type="project" value="TreeGrafter"/>
</dbReference>
<sequence length="226" mass="24673">MRPDKRNTNDIRVTHTALGQLHRADGSGRYQFGDSSVLCGIYGPAAIGLRDEKLDRAVIEVSFSAAHGKSTTRERLHERLLRSTFETAILSALHPRTGIRITCQTLCDDGAVLATSINATMLALMDAGIPLRSVITAVSCMVDKEGEVFLDPTALELKEAQSTHTFAFDNVSGGVVSCESTGVFTEEEYESCYDICKQGSDAIERFLRHALQKKLEKQSGLDFGKS</sequence>
<evidence type="ECO:0000259" key="6">
    <source>
        <dbReference type="Pfam" id="PF01138"/>
    </source>
</evidence>
<protein>
    <submittedName>
        <fullName evidence="8">Exosome component 5</fullName>
    </submittedName>
</protein>
<dbReference type="PANTHER" id="PTHR11953:SF1">
    <property type="entry name" value="EXOSOME COMPLEX COMPONENT RRP46"/>
    <property type="match status" value="1"/>
</dbReference>
<dbReference type="Pfam" id="PF01138">
    <property type="entry name" value="RNase_PH"/>
    <property type="match status" value="1"/>
</dbReference>
<comment type="subcellular location">
    <subcellularLocation>
        <location evidence="1">Nucleus</location>
    </subcellularLocation>
</comment>
<gene>
    <name evidence="8" type="primary">EXOSC5</name>
    <name evidence="8" type="ORF">HK097_000918</name>
</gene>
<dbReference type="SUPFAM" id="SSF55666">
    <property type="entry name" value="Ribonuclease PH domain 2-like"/>
    <property type="match status" value="1"/>
</dbReference>
<feature type="domain" description="Exoribonuclease phosphorolytic" evidence="6">
    <location>
        <begin position="11"/>
        <end position="130"/>
    </location>
</feature>
<dbReference type="GO" id="GO:0071028">
    <property type="term" value="P:nuclear mRNA surveillance"/>
    <property type="evidence" value="ECO:0007669"/>
    <property type="project" value="TreeGrafter"/>
</dbReference>
<comment type="caution">
    <text evidence="8">The sequence shown here is derived from an EMBL/GenBank/DDBJ whole genome shotgun (WGS) entry which is preliminary data.</text>
</comment>
<keyword evidence="5" id="KW-0539">Nucleus</keyword>
<feature type="domain" description="Exoribonuclease phosphorolytic" evidence="7">
    <location>
        <begin position="136"/>
        <end position="195"/>
    </location>
</feature>
<dbReference type="Proteomes" id="UP001212841">
    <property type="component" value="Unassembled WGS sequence"/>
</dbReference>
<evidence type="ECO:0000256" key="2">
    <source>
        <dbReference type="ARBA" id="ARBA00006678"/>
    </source>
</evidence>
<dbReference type="InterPro" id="IPR001247">
    <property type="entry name" value="ExoRNase_PH_dom1"/>
</dbReference>
<evidence type="ECO:0000313" key="9">
    <source>
        <dbReference type="Proteomes" id="UP001212841"/>
    </source>
</evidence>
<dbReference type="EMBL" id="JADGJD010000118">
    <property type="protein sequence ID" value="KAJ3054747.1"/>
    <property type="molecule type" value="Genomic_DNA"/>
</dbReference>
<dbReference type="InterPro" id="IPR020568">
    <property type="entry name" value="Ribosomal_Su5_D2-typ_SF"/>
</dbReference>
<dbReference type="Gene3D" id="3.30.230.70">
    <property type="entry name" value="GHMP Kinase, N-terminal domain"/>
    <property type="match status" value="1"/>
</dbReference>
<dbReference type="InterPro" id="IPR027408">
    <property type="entry name" value="PNPase/RNase_PH_dom_sf"/>
</dbReference>
<dbReference type="InterPro" id="IPR015847">
    <property type="entry name" value="ExoRNase_PH_dom2"/>
</dbReference>
<organism evidence="8 9">
    <name type="scientific">Rhizophlyctis rosea</name>
    <dbReference type="NCBI Taxonomy" id="64517"/>
    <lineage>
        <taxon>Eukaryota</taxon>
        <taxon>Fungi</taxon>
        <taxon>Fungi incertae sedis</taxon>
        <taxon>Chytridiomycota</taxon>
        <taxon>Chytridiomycota incertae sedis</taxon>
        <taxon>Chytridiomycetes</taxon>
        <taxon>Rhizophlyctidales</taxon>
        <taxon>Rhizophlyctidaceae</taxon>
        <taxon>Rhizophlyctis</taxon>
    </lineage>
</organism>
<dbReference type="CDD" id="cd11372">
    <property type="entry name" value="RNase_PH_RRP46"/>
    <property type="match status" value="1"/>
</dbReference>
<dbReference type="GO" id="GO:0006364">
    <property type="term" value="P:rRNA processing"/>
    <property type="evidence" value="ECO:0007669"/>
    <property type="project" value="UniProtKB-KW"/>
</dbReference>
<dbReference type="GO" id="GO:0034475">
    <property type="term" value="P:U4 snRNA 3'-end processing"/>
    <property type="evidence" value="ECO:0007669"/>
    <property type="project" value="TreeGrafter"/>
</dbReference>
<dbReference type="GO" id="GO:0003723">
    <property type="term" value="F:RNA binding"/>
    <property type="evidence" value="ECO:0007669"/>
    <property type="project" value="TreeGrafter"/>
</dbReference>
<dbReference type="GO" id="GO:0000177">
    <property type="term" value="C:cytoplasmic exosome (RNase complex)"/>
    <property type="evidence" value="ECO:0007669"/>
    <property type="project" value="TreeGrafter"/>
</dbReference>
<keyword evidence="4" id="KW-0271">Exosome</keyword>
<accession>A0AAD5SGD5</accession>
<dbReference type="GO" id="GO:0000176">
    <property type="term" value="C:nuclear exosome (RNase complex)"/>
    <property type="evidence" value="ECO:0007669"/>
    <property type="project" value="TreeGrafter"/>
</dbReference>
<dbReference type="SUPFAM" id="SSF54211">
    <property type="entry name" value="Ribosomal protein S5 domain 2-like"/>
    <property type="match status" value="1"/>
</dbReference>
<proteinExistence type="inferred from homology"/>
<dbReference type="InterPro" id="IPR050080">
    <property type="entry name" value="RNase_PH"/>
</dbReference>
<keyword evidence="3" id="KW-0698">rRNA processing</keyword>
<evidence type="ECO:0000256" key="3">
    <source>
        <dbReference type="ARBA" id="ARBA00022552"/>
    </source>
</evidence>
<dbReference type="PANTHER" id="PTHR11953">
    <property type="entry name" value="EXOSOME COMPLEX COMPONENT"/>
    <property type="match status" value="1"/>
</dbReference>
<name>A0AAD5SGD5_9FUNG</name>
<comment type="similarity">
    <text evidence="2">Belongs to the RNase PH family.</text>
</comment>
<dbReference type="GO" id="GO:0005730">
    <property type="term" value="C:nucleolus"/>
    <property type="evidence" value="ECO:0007669"/>
    <property type="project" value="TreeGrafter"/>
</dbReference>
<evidence type="ECO:0000259" key="7">
    <source>
        <dbReference type="Pfam" id="PF03725"/>
    </source>
</evidence>
<reference evidence="8" key="1">
    <citation type="submission" date="2020-05" db="EMBL/GenBank/DDBJ databases">
        <title>Phylogenomic resolution of chytrid fungi.</title>
        <authorList>
            <person name="Stajich J.E."/>
            <person name="Amses K."/>
            <person name="Simmons R."/>
            <person name="Seto K."/>
            <person name="Myers J."/>
            <person name="Bonds A."/>
            <person name="Quandt C.A."/>
            <person name="Barry K."/>
            <person name="Liu P."/>
            <person name="Grigoriev I."/>
            <person name="Longcore J.E."/>
            <person name="James T.Y."/>
        </authorList>
    </citation>
    <scope>NUCLEOTIDE SEQUENCE</scope>
    <source>
        <strain evidence="8">JEL0318</strain>
    </source>
</reference>
<evidence type="ECO:0000313" key="8">
    <source>
        <dbReference type="EMBL" id="KAJ3054747.1"/>
    </source>
</evidence>
<evidence type="ECO:0000256" key="5">
    <source>
        <dbReference type="ARBA" id="ARBA00023242"/>
    </source>
</evidence>
<dbReference type="GO" id="GO:0016075">
    <property type="term" value="P:rRNA catabolic process"/>
    <property type="evidence" value="ECO:0007669"/>
    <property type="project" value="TreeGrafter"/>
</dbReference>
<evidence type="ECO:0000256" key="4">
    <source>
        <dbReference type="ARBA" id="ARBA00022835"/>
    </source>
</evidence>
<dbReference type="AlphaFoldDB" id="A0AAD5SGD5"/>
<evidence type="ECO:0000256" key="1">
    <source>
        <dbReference type="ARBA" id="ARBA00004123"/>
    </source>
</evidence>
<dbReference type="InterPro" id="IPR036345">
    <property type="entry name" value="ExoRNase_PH_dom2_sf"/>
</dbReference>